<protein>
    <submittedName>
        <fullName evidence="1">Uncharacterized protein</fullName>
    </submittedName>
</protein>
<keyword evidence="2" id="KW-1185">Reference proteome</keyword>
<reference evidence="1 2" key="1">
    <citation type="submission" date="2024-05" db="EMBL/GenBank/DDBJ databases">
        <title>Haplotype-resolved chromosome-level genome assembly of Huyou (Citrus changshanensis).</title>
        <authorList>
            <person name="Miao C."/>
            <person name="Chen W."/>
            <person name="Wu Y."/>
            <person name="Wang L."/>
            <person name="Zhao S."/>
            <person name="Grierson D."/>
            <person name="Xu C."/>
            <person name="Chen K."/>
        </authorList>
    </citation>
    <scope>NUCLEOTIDE SEQUENCE [LARGE SCALE GENOMIC DNA]</scope>
    <source>
        <strain evidence="1">01-14</strain>
        <tissue evidence="1">Leaf</tissue>
    </source>
</reference>
<dbReference type="GO" id="GO:0005730">
    <property type="term" value="C:nucleolus"/>
    <property type="evidence" value="ECO:0007669"/>
    <property type="project" value="TreeGrafter"/>
</dbReference>
<dbReference type="PANTHER" id="PTHR15682:SF2">
    <property type="entry name" value="UNHEALTHY RIBOSOME BIOGENESIS PROTEIN 2 HOMOLOG"/>
    <property type="match status" value="1"/>
</dbReference>
<dbReference type="PANTHER" id="PTHR15682">
    <property type="entry name" value="UNHEALTHY RIBOSOME BIOGENESIS PROTEIN 2 HOMOLOG"/>
    <property type="match status" value="1"/>
</dbReference>
<gene>
    <name evidence="1" type="ORF">WN944_029332</name>
</gene>
<name>A0AAP0LLI8_9ROSI</name>
<dbReference type="GO" id="GO:0042254">
    <property type="term" value="P:ribosome biogenesis"/>
    <property type="evidence" value="ECO:0007669"/>
    <property type="project" value="TreeGrafter"/>
</dbReference>
<accession>A0AAP0LLI8</accession>
<dbReference type="EMBL" id="JBCGBO010000025">
    <property type="protein sequence ID" value="KAK9177311.1"/>
    <property type="molecule type" value="Genomic_DNA"/>
</dbReference>
<evidence type="ECO:0000313" key="2">
    <source>
        <dbReference type="Proteomes" id="UP001428341"/>
    </source>
</evidence>
<comment type="caution">
    <text evidence="1">The sequence shown here is derived from an EMBL/GenBank/DDBJ whole genome shotgun (WGS) entry which is preliminary data.</text>
</comment>
<evidence type="ECO:0000313" key="1">
    <source>
        <dbReference type="EMBL" id="KAK9177311.1"/>
    </source>
</evidence>
<sequence length="356" mass="39933">MSLTSATKKVLELGVEENLPWRRPFSFQRRNHFPGEELLGSTTFPILINQIPRIKRIPHVFLDCKFSYQIMAPTCLDLIQISFSYLNHASVDKLFQGKKATLAPHERESSTKILDESVGLSEVSFSHGPHWLDDFKSRLRMSFKVLIQKPSYLHLLSAVQAIERALVGVQEGNTTIYQISTGSGDGGKVSSTVAAGIDCLDLIIEYAQDHKRLNVVKRHIQNLIAALFNIIVHLQSPIILYEKQISCGRENIPDLGSVILMCIEVLTRVSGNHALFQMDSWHVAQSLHVPVAIFQDIHQLSISEAPVPSNSVIFSDDQNSDIVASQNSIAVDRQFSINLFAACCRLLYTVLKHHKR</sequence>
<organism evidence="1 2">
    <name type="scientific">Citrus x changshan-huyou</name>
    <dbReference type="NCBI Taxonomy" id="2935761"/>
    <lineage>
        <taxon>Eukaryota</taxon>
        <taxon>Viridiplantae</taxon>
        <taxon>Streptophyta</taxon>
        <taxon>Embryophyta</taxon>
        <taxon>Tracheophyta</taxon>
        <taxon>Spermatophyta</taxon>
        <taxon>Magnoliopsida</taxon>
        <taxon>eudicotyledons</taxon>
        <taxon>Gunneridae</taxon>
        <taxon>Pentapetalae</taxon>
        <taxon>rosids</taxon>
        <taxon>malvids</taxon>
        <taxon>Sapindales</taxon>
        <taxon>Rutaceae</taxon>
        <taxon>Aurantioideae</taxon>
        <taxon>Citrus</taxon>
    </lineage>
</organism>
<dbReference type="AlphaFoldDB" id="A0AAP0LLI8"/>
<proteinExistence type="predicted"/>
<dbReference type="InterPro" id="IPR052609">
    <property type="entry name" value="Ribosome_Biogenesis_Reg"/>
</dbReference>
<dbReference type="Proteomes" id="UP001428341">
    <property type="component" value="Unassembled WGS sequence"/>
</dbReference>